<dbReference type="Pfam" id="PF16959">
    <property type="entry name" value="Collectrin"/>
    <property type="match status" value="1"/>
</dbReference>
<reference evidence="12" key="3">
    <citation type="submission" date="2025-09" db="UniProtKB">
        <authorList>
            <consortium name="Ensembl"/>
        </authorList>
    </citation>
    <scope>IDENTIFICATION</scope>
</reference>
<sequence>TPNAWEVSPALRKMLGRIVFFLCLPSVLAAQLCKPNAAEGFKVRLSIKTALGDKAYEWNRNQRFLFQAAIAFAMSHHLDLEFNVSNILVCDETPRVSFWFVVTSPDDPSRLVGKESVELAVRASRGRINNILLLNDATLEFVGVLPTLAAPVKPATPSWLIVFGVVIGIVGAGIVFLLVSTVVQKKRKENEVAEEEDDDEEAQMKRTAGNEGIYNTSFSESDRNTQM</sequence>
<dbReference type="GO" id="GO:0051957">
    <property type="term" value="P:positive regulation of amino acid transport"/>
    <property type="evidence" value="ECO:0007669"/>
    <property type="project" value="TreeGrafter"/>
</dbReference>
<dbReference type="EMBL" id="AYCK01004089">
    <property type="status" value="NOT_ANNOTATED_CDS"/>
    <property type="molecule type" value="Genomic_DNA"/>
</dbReference>
<evidence type="ECO:0000313" key="12">
    <source>
        <dbReference type="Ensembl" id="ENSPFOP00000018853.1"/>
    </source>
</evidence>
<dbReference type="GeneTree" id="ENSGT00940000160862"/>
<dbReference type="GO" id="GO:0005886">
    <property type="term" value="C:plasma membrane"/>
    <property type="evidence" value="ECO:0007669"/>
    <property type="project" value="UniProtKB-SubCell"/>
</dbReference>
<reference evidence="12" key="2">
    <citation type="submission" date="2025-08" db="UniProtKB">
        <authorList>
            <consortium name="Ensembl"/>
        </authorList>
    </citation>
    <scope>IDENTIFICATION</scope>
</reference>
<reference evidence="13" key="1">
    <citation type="submission" date="2013-10" db="EMBL/GenBank/DDBJ databases">
        <authorList>
            <person name="Schartl M."/>
            <person name="Warren W."/>
        </authorList>
    </citation>
    <scope>NUCLEOTIDE SEQUENCE [LARGE SCALE GENOMIC DNA]</scope>
    <source>
        <strain evidence="13">female</strain>
    </source>
</reference>
<dbReference type="PANTHER" id="PTHR46884:SF1">
    <property type="entry name" value="COLLECTRIN"/>
    <property type="match status" value="1"/>
</dbReference>
<feature type="transmembrane region" description="Helical" evidence="10">
    <location>
        <begin position="132"/>
        <end position="152"/>
    </location>
</feature>
<evidence type="ECO:0000256" key="1">
    <source>
        <dbReference type="ARBA" id="ARBA00004251"/>
    </source>
</evidence>
<dbReference type="AlphaFoldDB" id="A0A087YLF0"/>
<proteinExistence type="predicted"/>
<keyword evidence="2" id="KW-1003">Cell membrane</keyword>
<feature type="domain" description="Collectrin-like" evidence="11">
    <location>
        <begin position="37"/>
        <end position="227"/>
    </location>
</feature>
<dbReference type="PROSITE" id="PS52010">
    <property type="entry name" value="COLLECTRIN_LIKE"/>
    <property type="match status" value="1"/>
</dbReference>
<organism evidence="12 13">
    <name type="scientific">Poecilia formosa</name>
    <name type="common">Amazon molly</name>
    <name type="synonym">Limia formosa</name>
    <dbReference type="NCBI Taxonomy" id="48698"/>
    <lineage>
        <taxon>Eukaryota</taxon>
        <taxon>Metazoa</taxon>
        <taxon>Chordata</taxon>
        <taxon>Craniata</taxon>
        <taxon>Vertebrata</taxon>
        <taxon>Euteleostomi</taxon>
        <taxon>Actinopterygii</taxon>
        <taxon>Neopterygii</taxon>
        <taxon>Teleostei</taxon>
        <taxon>Neoteleostei</taxon>
        <taxon>Acanthomorphata</taxon>
        <taxon>Ovalentaria</taxon>
        <taxon>Atherinomorphae</taxon>
        <taxon>Cyprinodontiformes</taxon>
        <taxon>Poeciliidae</taxon>
        <taxon>Poeciliinae</taxon>
        <taxon>Poecilia</taxon>
    </lineage>
</organism>
<evidence type="ECO:0000256" key="4">
    <source>
        <dbReference type="ARBA" id="ARBA00022692"/>
    </source>
</evidence>
<evidence type="ECO:0000256" key="7">
    <source>
        <dbReference type="ARBA" id="ARBA00023136"/>
    </source>
</evidence>
<feature type="compositionally biased region" description="Acidic residues" evidence="9">
    <location>
        <begin position="192"/>
        <end position="201"/>
    </location>
</feature>
<evidence type="ECO:0000256" key="3">
    <source>
        <dbReference type="ARBA" id="ARBA00022553"/>
    </source>
</evidence>
<dbReference type="InterPro" id="IPR042944">
    <property type="entry name" value="Collectrin"/>
</dbReference>
<feature type="transmembrane region" description="Helical" evidence="10">
    <location>
        <begin position="14"/>
        <end position="33"/>
    </location>
</feature>
<comment type="subcellular location">
    <subcellularLocation>
        <location evidence="1">Cell membrane</location>
        <topology evidence="1">Single-pass type I membrane protein</topology>
    </subcellularLocation>
</comment>
<evidence type="ECO:0000256" key="10">
    <source>
        <dbReference type="SAM" id="Phobius"/>
    </source>
</evidence>
<evidence type="ECO:0000256" key="6">
    <source>
        <dbReference type="ARBA" id="ARBA00022989"/>
    </source>
</evidence>
<keyword evidence="5" id="KW-0732">Signal</keyword>
<dbReference type="OMA" id="AYEWNES"/>
<dbReference type="InterPro" id="IPR031588">
    <property type="entry name" value="Collectrin_dom"/>
</dbReference>
<keyword evidence="6 10" id="KW-1133">Transmembrane helix</keyword>
<evidence type="ECO:0000313" key="13">
    <source>
        <dbReference type="Proteomes" id="UP000028760"/>
    </source>
</evidence>
<name>A0A087YLF0_POEFO</name>
<dbReference type="PANTHER" id="PTHR46884">
    <property type="entry name" value="COLLECTRIN"/>
    <property type="match status" value="1"/>
</dbReference>
<protein>
    <submittedName>
        <fullName evidence="12">Collectrin, amino acid transport regulator</fullName>
    </submittedName>
</protein>
<keyword evidence="8" id="KW-0325">Glycoprotein</keyword>
<dbReference type="Ensembl" id="ENSPFOT00000018875.1">
    <property type="protein sequence ID" value="ENSPFOP00000018853.1"/>
    <property type="gene ID" value="ENSPFOG00000018747.1"/>
</dbReference>
<dbReference type="Proteomes" id="UP000028760">
    <property type="component" value="Unassembled WGS sequence"/>
</dbReference>
<evidence type="ECO:0000256" key="2">
    <source>
        <dbReference type="ARBA" id="ARBA00022475"/>
    </source>
</evidence>
<dbReference type="STRING" id="48698.ENSPFOP00000018853"/>
<evidence type="ECO:0000256" key="9">
    <source>
        <dbReference type="SAM" id="MobiDB-lite"/>
    </source>
</evidence>
<evidence type="ECO:0000259" key="11">
    <source>
        <dbReference type="PROSITE" id="PS52010"/>
    </source>
</evidence>
<keyword evidence="3" id="KW-0597">Phosphoprotein</keyword>
<evidence type="ECO:0000256" key="5">
    <source>
        <dbReference type="ARBA" id="ARBA00022729"/>
    </source>
</evidence>
<keyword evidence="7 10" id="KW-0472">Membrane</keyword>
<keyword evidence="4 10" id="KW-0812">Transmembrane</keyword>
<dbReference type="GO" id="GO:0070062">
    <property type="term" value="C:extracellular exosome"/>
    <property type="evidence" value="ECO:0007669"/>
    <property type="project" value="TreeGrafter"/>
</dbReference>
<dbReference type="eggNOG" id="ENOG502RWVW">
    <property type="taxonomic scope" value="Eukaryota"/>
</dbReference>
<feature type="transmembrane region" description="Helical" evidence="10">
    <location>
        <begin position="158"/>
        <end position="179"/>
    </location>
</feature>
<evidence type="ECO:0000256" key="8">
    <source>
        <dbReference type="ARBA" id="ARBA00023180"/>
    </source>
</evidence>
<keyword evidence="13" id="KW-1185">Reference proteome</keyword>
<accession>A0A087YLF0</accession>
<feature type="region of interest" description="Disordered" evidence="9">
    <location>
        <begin position="188"/>
        <end position="227"/>
    </location>
</feature>